<proteinExistence type="predicted"/>
<reference evidence="1" key="1">
    <citation type="submission" date="2018-02" db="EMBL/GenBank/DDBJ databases">
        <title>Rhizophora mucronata_Transcriptome.</title>
        <authorList>
            <person name="Meera S.P."/>
            <person name="Sreeshan A."/>
            <person name="Augustine A."/>
        </authorList>
    </citation>
    <scope>NUCLEOTIDE SEQUENCE</scope>
    <source>
        <tissue evidence="1">Leaf</tissue>
    </source>
</reference>
<sequence>MYAFCGQAFKTHISCSLLRRLSKLKTKKLGKLLELWAPAAITVNNTLLLITS</sequence>
<accession>A0A2P2NZN6</accession>
<dbReference type="AlphaFoldDB" id="A0A2P2NZN6"/>
<protein>
    <submittedName>
        <fullName evidence="1">Uncharacterized protein</fullName>
    </submittedName>
</protein>
<dbReference type="EMBL" id="GGEC01067347">
    <property type="protein sequence ID" value="MBX47831.1"/>
    <property type="molecule type" value="Transcribed_RNA"/>
</dbReference>
<name>A0A2P2NZN6_RHIMU</name>
<organism evidence="1">
    <name type="scientific">Rhizophora mucronata</name>
    <name type="common">Asiatic mangrove</name>
    <dbReference type="NCBI Taxonomy" id="61149"/>
    <lineage>
        <taxon>Eukaryota</taxon>
        <taxon>Viridiplantae</taxon>
        <taxon>Streptophyta</taxon>
        <taxon>Embryophyta</taxon>
        <taxon>Tracheophyta</taxon>
        <taxon>Spermatophyta</taxon>
        <taxon>Magnoliopsida</taxon>
        <taxon>eudicotyledons</taxon>
        <taxon>Gunneridae</taxon>
        <taxon>Pentapetalae</taxon>
        <taxon>rosids</taxon>
        <taxon>fabids</taxon>
        <taxon>Malpighiales</taxon>
        <taxon>Rhizophoraceae</taxon>
        <taxon>Rhizophora</taxon>
    </lineage>
</organism>
<evidence type="ECO:0000313" key="1">
    <source>
        <dbReference type="EMBL" id="MBX47831.1"/>
    </source>
</evidence>